<evidence type="ECO:0000256" key="1">
    <source>
        <dbReference type="ARBA" id="ARBA00004496"/>
    </source>
</evidence>
<evidence type="ECO:0000256" key="12">
    <source>
        <dbReference type="ARBA" id="ARBA00047593"/>
    </source>
</evidence>
<sequence>MARKKIREFAAKSLLKAHIKRLAGIDLPIQVAQFTAETNKSDLLNANPWLASTKLVVKPDMLFGQRGKNDLVGLNLDFNQAIDFATARLNREVTINGCTGPISTFLLEPFVPHSEEYYLSITSTRGGWEVAFSEAGGIHIEENWDKLRTVTLDVLEVSPPGKLTSEQVAPLISGLPLEVKPALERFITAAFAVFHDLDMTLLEMNPWTLDASGQPFPLDMRVELDDTALASPPDPSPPPPPPPVRTLGASGQPFPLDMRVELDDTALASPPDPSPPPPPPPVRTLDASGQPFPLDMRVELDDTARYRCAAKWAAGAGPAAQAGPGSSSAPEPSEIEFPLPFGRLLSPAETTIAALDEATGASLKFTVLNPQGRVWLMVAGGGASVIYTDTIADLGFAAELGNYGEYSGAPNTAETYQYARTVLDSATSNTDGRPRALLIGGGIANFTDVAATFTGIIQALKEKAGALQAAKVRIFVRRGGPNWQKGLELMRALGPQIGVPVAVYGPESSMTGICAEAINSLSQA</sequence>
<gene>
    <name evidence="16" type="ORF">HYH03_005908</name>
</gene>
<feature type="domain" description="ATP-citrate synthase ATP-grasp" evidence="15">
    <location>
        <begin position="2"/>
        <end position="228"/>
    </location>
</feature>
<dbReference type="SUPFAM" id="SSF56059">
    <property type="entry name" value="Glutathione synthetase ATP-binding domain-like"/>
    <property type="match status" value="1"/>
</dbReference>
<evidence type="ECO:0000256" key="13">
    <source>
        <dbReference type="SAM" id="MobiDB-lite"/>
    </source>
</evidence>
<dbReference type="OrthoDB" id="3261737at2759"/>
<dbReference type="InterPro" id="IPR056749">
    <property type="entry name" value="Citrate_synth_N"/>
</dbReference>
<feature type="domain" description="ATP-citrate synthase citrate-binding" evidence="14">
    <location>
        <begin position="344"/>
        <end position="519"/>
    </location>
</feature>
<evidence type="ECO:0000256" key="5">
    <source>
        <dbReference type="ARBA" id="ARBA00022490"/>
    </source>
</evidence>
<keyword evidence="9" id="KW-0067">ATP-binding</keyword>
<dbReference type="GO" id="GO:0005524">
    <property type="term" value="F:ATP binding"/>
    <property type="evidence" value="ECO:0007669"/>
    <property type="project" value="UniProtKB-KW"/>
</dbReference>
<evidence type="ECO:0000256" key="8">
    <source>
        <dbReference type="ARBA" id="ARBA00022741"/>
    </source>
</evidence>
<dbReference type="GO" id="GO:0006629">
    <property type="term" value="P:lipid metabolic process"/>
    <property type="evidence" value="ECO:0007669"/>
    <property type="project" value="UniProtKB-KW"/>
</dbReference>
<dbReference type="InterPro" id="IPR032263">
    <property type="entry name" value="Citrate-bd"/>
</dbReference>
<evidence type="ECO:0000256" key="11">
    <source>
        <dbReference type="ARBA" id="ARBA00023315"/>
    </source>
</evidence>
<dbReference type="AlphaFoldDB" id="A0A835YBS7"/>
<dbReference type="Pfam" id="PF16114">
    <property type="entry name" value="Citrate_bind"/>
    <property type="match status" value="1"/>
</dbReference>
<comment type="similarity">
    <text evidence="2">Belongs to the succinate/malate CoA ligase beta subunit family.</text>
</comment>
<dbReference type="FunFam" id="3.40.50.261:FF:000008">
    <property type="entry name" value="ATP-citrate synthase alpha chain protein"/>
    <property type="match status" value="1"/>
</dbReference>
<evidence type="ECO:0000256" key="6">
    <source>
        <dbReference type="ARBA" id="ARBA00022516"/>
    </source>
</evidence>
<dbReference type="InterPro" id="IPR016102">
    <property type="entry name" value="Succinyl-CoA_synth-like"/>
</dbReference>
<keyword evidence="8" id="KW-0547">Nucleotide-binding</keyword>
<name>A0A835YBS7_9CHLO</name>
<comment type="subcellular location">
    <subcellularLocation>
        <location evidence="1">Cytoplasm</location>
    </subcellularLocation>
</comment>
<protein>
    <recommendedName>
        <fullName evidence="4">ATP citrate synthase</fullName>
        <ecNumber evidence="4">2.3.3.8</ecNumber>
    </recommendedName>
</protein>
<evidence type="ECO:0000256" key="4">
    <source>
        <dbReference type="ARBA" id="ARBA00012639"/>
    </source>
</evidence>
<dbReference type="EMBL" id="JAEHOE010000021">
    <property type="protein sequence ID" value="KAG2495980.1"/>
    <property type="molecule type" value="Genomic_DNA"/>
</dbReference>
<dbReference type="Proteomes" id="UP000612055">
    <property type="component" value="Unassembled WGS sequence"/>
</dbReference>
<feature type="region of interest" description="Disordered" evidence="13">
    <location>
        <begin position="227"/>
        <end position="293"/>
    </location>
</feature>
<evidence type="ECO:0000313" key="16">
    <source>
        <dbReference type="EMBL" id="KAG2495980.1"/>
    </source>
</evidence>
<evidence type="ECO:0000256" key="10">
    <source>
        <dbReference type="ARBA" id="ARBA00023098"/>
    </source>
</evidence>
<dbReference type="SUPFAM" id="SSF52210">
    <property type="entry name" value="Succinyl-CoA synthetase domains"/>
    <property type="match status" value="1"/>
</dbReference>
<evidence type="ECO:0000259" key="14">
    <source>
        <dbReference type="Pfam" id="PF16114"/>
    </source>
</evidence>
<reference evidence="16" key="1">
    <citation type="journal article" date="2020" name="bioRxiv">
        <title>Comparative genomics of Chlamydomonas.</title>
        <authorList>
            <person name="Craig R.J."/>
            <person name="Hasan A.R."/>
            <person name="Ness R.W."/>
            <person name="Keightley P.D."/>
        </authorList>
    </citation>
    <scope>NUCLEOTIDE SEQUENCE</scope>
    <source>
        <strain evidence="16">CCAP 11/70</strain>
    </source>
</reference>
<keyword evidence="5" id="KW-0963">Cytoplasm</keyword>
<keyword evidence="6" id="KW-0444">Lipid biosynthesis</keyword>
<dbReference type="Gene3D" id="3.30.470.110">
    <property type="match status" value="1"/>
</dbReference>
<feature type="compositionally biased region" description="Pro residues" evidence="13">
    <location>
        <begin position="270"/>
        <end position="282"/>
    </location>
</feature>
<organism evidence="16 17">
    <name type="scientific">Edaphochlamys debaryana</name>
    <dbReference type="NCBI Taxonomy" id="47281"/>
    <lineage>
        <taxon>Eukaryota</taxon>
        <taxon>Viridiplantae</taxon>
        <taxon>Chlorophyta</taxon>
        <taxon>core chlorophytes</taxon>
        <taxon>Chlorophyceae</taxon>
        <taxon>CS clade</taxon>
        <taxon>Chlamydomonadales</taxon>
        <taxon>Chlamydomonadales incertae sedis</taxon>
        <taxon>Edaphochlamys</taxon>
    </lineage>
</organism>
<keyword evidence="17" id="KW-1185">Reference proteome</keyword>
<evidence type="ECO:0000256" key="7">
    <source>
        <dbReference type="ARBA" id="ARBA00022679"/>
    </source>
</evidence>
<keyword evidence="10" id="KW-0443">Lipid metabolism</keyword>
<dbReference type="GO" id="GO:0006104">
    <property type="term" value="P:succinyl-CoA metabolic process"/>
    <property type="evidence" value="ECO:0007669"/>
    <property type="project" value="TreeGrafter"/>
</dbReference>
<dbReference type="PANTHER" id="PTHR11815">
    <property type="entry name" value="SUCCINYL-COA SYNTHETASE BETA CHAIN"/>
    <property type="match status" value="1"/>
</dbReference>
<dbReference type="GO" id="GO:0003878">
    <property type="term" value="F:ATP citrate synthase activity"/>
    <property type="evidence" value="ECO:0007669"/>
    <property type="project" value="UniProtKB-EC"/>
</dbReference>
<dbReference type="EC" id="2.3.3.8" evidence="4"/>
<dbReference type="GO" id="GO:0042709">
    <property type="term" value="C:succinate-CoA ligase complex"/>
    <property type="evidence" value="ECO:0007669"/>
    <property type="project" value="TreeGrafter"/>
</dbReference>
<evidence type="ECO:0000259" key="15">
    <source>
        <dbReference type="Pfam" id="PF24948"/>
    </source>
</evidence>
<dbReference type="PANTHER" id="PTHR11815:SF10">
    <property type="entry name" value="SUCCINATE--COA LIGASE [GDP-FORMING] SUBUNIT BETA, MITOCHONDRIAL"/>
    <property type="match status" value="1"/>
</dbReference>
<evidence type="ECO:0000256" key="9">
    <source>
        <dbReference type="ARBA" id="ARBA00022840"/>
    </source>
</evidence>
<dbReference type="Gene3D" id="3.40.50.261">
    <property type="entry name" value="Succinyl-CoA synthetase domains"/>
    <property type="match status" value="1"/>
</dbReference>
<evidence type="ECO:0000256" key="3">
    <source>
        <dbReference type="ARBA" id="ARBA00011412"/>
    </source>
</evidence>
<dbReference type="GO" id="GO:0006099">
    <property type="term" value="P:tricarboxylic acid cycle"/>
    <property type="evidence" value="ECO:0007669"/>
    <property type="project" value="TreeGrafter"/>
</dbReference>
<accession>A0A835YBS7</accession>
<keyword evidence="7" id="KW-0808">Transferase</keyword>
<evidence type="ECO:0000256" key="2">
    <source>
        <dbReference type="ARBA" id="ARBA00009182"/>
    </source>
</evidence>
<proteinExistence type="inferred from homology"/>
<keyword evidence="11" id="KW-0012">Acyltransferase</keyword>
<comment type="subunit">
    <text evidence="3">Heterooctamer of 4 alpha and 4 beta chains.</text>
</comment>
<feature type="compositionally biased region" description="Pro residues" evidence="13">
    <location>
        <begin position="232"/>
        <end position="244"/>
    </location>
</feature>
<dbReference type="GO" id="GO:0004775">
    <property type="term" value="F:succinate-CoA ligase (ADP-forming) activity"/>
    <property type="evidence" value="ECO:0007669"/>
    <property type="project" value="TreeGrafter"/>
</dbReference>
<comment type="catalytic activity">
    <reaction evidence="12">
        <text>oxaloacetate + acetyl-CoA + ADP + phosphate = citrate + ATP + CoA</text>
        <dbReference type="Rhea" id="RHEA:21160"/>
        <dbReference type="ChEBI" id="CHEBI:16452"/>
        <dbReference type="ChEBI" id="CHEBI:16947"/>
        <dbReference type="ChEBI" id="CHEBI:30616"/>
        <dbReference type="ChEBI" id="CHEBI:43474"/>
        <dbReference type="ChEBI" id="CHEBI:57287"/>
        <dbReference type="ChEBI" id="CHEBI:57288"/>
        <dbReference type="ChEBI" id="CHEBI:456216"/>
        <dbReference type="EC" id="2.3.3.8"/>
    </reaction>
</comment>
<dbReference type="Pfam" id="PF24948">
    <property type="entry name" value="Citrate_synth_N"/>
    <property type="match status" value="1"/>
</dbReference>
<comment type="caution">
    <text evidence="16">The sequence shown here is derived from an EMBL/GenBank/DDBJ whole genome shotgun (WGS) entry which is preliminary data.</text>
</comment>
<evidence type="ECO:0000313" key="17">
    <source>
        <dbReference type="Proteomes" id="UP000612055"/>
    </source>
</evidence>